<feature type="domain" description="DUF6593" evidence="1">
    <location>
        <begin position="14"/>
        <end position="177"/>
    </location>
</feature>
<dbReference type="InterPro" id="IPR046528">
    <property type="entry name" value="DUF6593"/>
</dbReference>
<evidence type="ECO:0000313" key="2">
    <source>
        <dbReference type="EMBL" id="KAF9039564.1"/>
    </source>
</evidence>
<reference evidence="2" key="1">
    <citation type="submission" date="2020-11" db="EMBL/GenBank/DDBJ databases">
        <authorList>
            <consortium name="DOE Joint Genome Institute"/>
            <person name="Ahrendt S."/>
            <person name="Riley R."/>
            <person name="Andreopoulos W."/>
            <person name="Labutti K."/>
            <person name="Pangilinan J."/>
            <person name="Ruiz-Duenas F.J."/>
            <person name="Barrasa J.M."/>
            <person name="Sanchez-Garcia M."/>
            <person name="Camarero S."/>
            <person name="Miyauchi S."/>
            <person name="Serrano A."/>
            <person name="Linde D."/>
            <person name="Babiker R."/>
            <person name="Drula E."/>
            <person name="Ayuso-Fernandez I."/>
            <person name="Pacheco R."/>
            <person name="Padilla G."/>
            <person name="Ferreira P."/>
            <person name="Barriuso J."/>
            <person name="Kellner H."/>
            <person name="Castanera R."/>
            <person name="Alfaro M."/>
            <person name="Ramirez L."/>
            <person name="Pisabarro A.G."/>
            <person name="Kuo A."/>
            <person name="Tritt A."/>
            <person name="Lipzen A."/>
            <person name="He G."/>
            <person name="Yan M."/>
            <person name="Ng V."/>
            <person name="Cullen D."/>
            <person name="Martin F."/>
            <person name="Rosso M.-N."/>
            <person name="Henrissat B."/>
            <person name="Hibbett D."/>
            <person name="Martinez A.T."/>
            <person name="Grigoriev I.V."/>
        </authorList>
    </citation>
    <scope>NUCLEOTIDE SEQUENCE</scope>
    <source>
        <strain evidence="2">AH 40177</strain>
    </source>
</reference>
<dbReference type="Proteomes" id="UP000772434">
    <property type="component" value="Unassembled WGS sequence"/>
</dbReference>
<protein>
    <recommendedName>
        <fullName evidence="1">DUF6593 domain-containing protein</fullName>
    </recommendedName>
</protein>
<dbReference type="AlphaFoldDB" id="A0A9P5P633"/>
<feature type="non-terminal residue" evidence="2">
    <location>
        <position position="1"/>
    </location>
</feature>
<comment type="caution">
    <text evidence="2">The sequence shown here is derived from an EMBL/GenBank/DDBJ whole genome shotgun (WGS) entry which is preliminary data.</text>
</comment>
<accession>A0A9P5P633</accession>
<gene>
    <name evidence="2" type="ORF">BDP27DRAFT_1347597</name>
</gene>
<dbReference type="Pfam" id="PF20236">
    <property type="entry name" value="DUF6593"/>
    <property type="match status" value="1"/>
</dbReference>
<organism evidence="2 3">
    <name type="scientific">Rhodocollybia butyracea</name>
    <dbReference type="NCBI Taxonomy" id="206335"/>
    <lineage>
        <taxon>Eukaryota</taxon>
        <taxon>Fungi</taxon>
        <taxon>Dikarya</taxon>
        <taxon>Basidiomycota</taxon>
        <taxon>Agaricomycotina</taxon>
        <taxon>Agaricomycetes</taxon>
        <taxon>Agaricomycetidae</taxon>
        <taxon>Agaricales</taxon>
        <taxon>Marasmiineae</taxon>
        <taxon>Omphalotaceae</taxon>
        <taxon>Rhodocollybia</taxon>
    </lineage>
</organism>
<keyword evidence="3" id="KW-1185">Reference proteome</keyword>
<proteinExistence type="predicted"/>
<sequence length="204" mass="22593">VGDSSLTLVFTPSNPINTTITNARDGALLYRVITEFRPKSSHKETRVVSATGETLASWVWKDVRPDILTLGNAAPVSMSTWLKKSMMPFNNAATFAIPADTSKEYQWKGHTLFLKDDKSNSIAVFTPSRWIPRSHLTPEEMESGIRSTPAKLVVDAEGKEIIDYIVISFSVLERQRRAKENNRNSINEGRIIASSALAVPMTGV</sequence>
<evidence type="ECO:0000259" key="1">
    <source>
        <dbReference type="Pfam" id="PF20236"/>
    </source>
</evidence>
<evidence type="ECO:0000313" key="3">
    <source>
        <dbReference type="Proteomes" id="UP000772434"/>
    </source>
</evidence>
<dbReference type="EMBL" id="JADNRY010000570">
    <property type="protein sequence ID" value="KAF9039564.1"/>
    <property type="molecule type" value="Genomic_DNA"/>
</dbReference>
<dbReference type="OrthoDB" id="3256331at2759"/>
<name>A0A9P5P633_9AGAR</name>